<sequence>MKMKWSMTLIAGLSLAAQAQDSIATAQGNYVALRVQSAQLRIADQKPYSPRAISIIKGPDSSDKTSGSLAVGWYLPNAWRVEAEYSAQTKSEFDTLWQWTGGESRNVVQANSQRLMFNAYKEFPVAEALSLHAGAGIGMSKIRAAGYQGTTLRTFEQHTQDNFAYGLAVGMGYRLNKVFTLGLGYRYIGLGEAQTGINNFTNRSGTKDEHHEGKLNEQNAYLELRARF</sequence>
<organism evidence="5 6">
    <name type="scientific">Pseudoduganella ginsengisoli</name>
    <dbReference type="NCBI Taxonomy" id="1462440"/>
    <lineage>
        <taxon>Bacteria</taxon>
        <taxon>Pseudomonadati</taxon>
        <taxon>Pseudomonadota</taxon>
        <taxon>Betaproteobacteria</taxon>
        <taxon>Burkholderiales</taxon>
        <taxon>Oxalobacteraceae</taxon>
        <taxon>Telluria group</taxon>
        <taxon>Pseudoduganella</taxon>
    </lineage>
</organism>
<dbReference type="EMBL" id="WNLA01000021">
    <property type="protein sequence ID" value="MTW05197.1"/>
    <property type="molecule type" value="Genomic_DNA"/>
</dbReference>
<evidence type="ECO:0000259" key="4">
    <source>
        <dbReference type="Pfam" id="PF13505"/>
    </source>
</evidence>
<dbReference type="GO" id="GO:0009279">
    <property type="term" value="C:cell outer membrane"/>
    <property type="evidence" value="ECO:0007669"/>
    <property type="project" value="UniProtKB-SubCell"/>
</dbReference>
<name>A0A6L6Q603_9BURK</name>
<evidence type="ECO:0000256" key="3">
    <source>
        <dbReference type="SAM" id="SignalP"/>
    </source>
</evidence>
<evidence type="ECO:0000256" key="2">
    <source>
        <dbReference type="ARBA" id="ARBA00022729"/>
    </source>
</evidence>
<proteinExistence type="predicted"/>
<feature type="chain" id="PRO_5026792084" evidence="3">
    <location>
        <begin position="20"/>
        <end position="228"/>
    </location>
</feature>
<dbReference type="SUPFAM" id="SSF56925">
    <property type="entry name" value="OMPA-like"/>
    <property type="match status" value="1"/>
</dbReference>
<dbReference type="Pfam" id="PF13505">
    <property type="entry name" value="OMP_b-brl"/>
    <property type="match status" value="1"/>
</dbReference>
<evidence type="ECO:0000313" key="5">
    <source>
        <dbReference type="EMBL" id="MTW05197.1"/>
    </source>
</evidence>
<dbReference type="Gene3D" id="2.40.160.20">
    <property type="match status" value="1"/>
</dbReference>
<comment type="subcellular location">
    <subcellularLocation>
        <location evidence="1">Cell outer membrane</location>
    </subcellularLocation>
</comment>
<evidence type="ECO:0000313" key="6">
    <source>
        <dbReference type="Proteomes" id="UP000484015"/>
    </source>
</evidence>
<dbReference type="OrthoDB" id="6101900at2"/>
<evidence type="ECO:0000256" key="1">
    <source>
        <dbReference type="ARBA" id="ARBA00004442"/>
    </source>
</evidence>
<gene>
    <name evidence="5" type="ORF">GM668_24270</name>
</gene>
<dbReference type="RefSeq" id="WP_155441547.1">
    <property type="nucleotide sequence ID" value="NZ_WNLA01000021.1"/>
</dbReference>
<dbReference type="InterPro" id="IPR027385">
    <property type="entry name" value="Beta-barrel_OMP"/>
</dbReference>
<feature type="signal peptide" evidence="3">
    <location>
        <begin position="1"/>
        <end position="19"/>
    </location>
</feature>
<comment type="caution">
    <text evidence="5">The sequence shown here is derived from an EMBL/GenBank/DDBJ whole genome shotgun (WGS) entry which is preliminary data.</text>
</comment>
<protein>
    <submittedName>
        <fullName evidence="5">Outer membrane beta-barrel protein</fullName>
    </submittedName>
</protein>
<reference evidence="5 6" key="1">
    <citation type="submission" date="2019-11" db="EMBL/GenBank/DDBJ databases">
        <title>Type strains purchased from KCTC, JCM and DSMZ.</title>
        <authorList>
            <person name="Lu H."/>
        </authorList>
    </citation>
    <scope>NUCLEOTIDE SEQUENCE [LARGE SCALE GENOMIC DNA]</scope>
    <source>
        <strain evidence="5 6">KCTC 42409</strain>
    </source>
</reference>
<feature type="domain" description="Outer membrane protein beta-barrel" evidence="4">
    <location>
        <begin position="9"/>
        <end position="199"/>
    </location>
</feature>
<keyword evidence="2 3" id="KW-0732">Signal</keyword>
<keyword evidence="6" id="KW-1185">Reference proteome</keyword>
<accession>A0A6L6Q603</accession>
<dbReference type="InterPro" id="IPR011250">
    <property type="entry name" value="OMP/PagP_B-barrel"/>
</dbReference>
<dbReference type="AlphaFoldDB" id="A0A6L6Q603"/>
<dbReference type="Proteomes" id="UP000484015">
    <property type="component" value="Unassembled WGS sequence"/>
</dbReference>